<evidence type="ECO:0000259" key="10">
    <source>
        <dbReference type="PROSITE" id="PS50887"/>
    </source>
</evidence>
<organism evidence="11 12">
    <name type="scientific">Candidatus Burkholderia verschuerenii</name>
    <dbReference type="NCBI Taxonomy" id="242163"/>
    <lineage>
        <taxon>Bacteria</taxon>
        <taxon>Pseudomonadati</taxon>
        <taxon>Pseudomonadota</taxon>
        <taxon>Betaproteobacteria</taxon>
        <taxon>Burkholderiales</taxon>
        <taxon>Burkholderiaceae</taxon>
        <taxon>Burkholderia</taxon>
    </lineage>
</organism>
<dbReference type="EMBL" id="LFJJ01000003">
    <property type="protein sequence ID" value="KND62256.1"/>
    <property type="molecule type" value="Genomic_DNA"/>
</dbReference>
<evidence type="ECO:0000256" key="5">
    <source>
        <dbReference type="ARBA" id="ARBA00022989"/>
    </source>
</evidence>
<dbReference type="Pfam" id="PF02743">
    <property type="entry name" value="dCache_1"/>
    <property type="match status" value="1"/>
</dbReference>
<dbReference type="PATRIC" id="fig|242163.4.peg.4090"/>
<keyword evidence="6 9" id="KW-0472">Membrane</keyword>
<evidence type="ECO:0000256" key="8">
    <source>
        <dbReference type="SAM" id="MobiDB-lite"/>
    </source>
</evidence>
<dbReference type="EC" id="2.7.7.65" evidence="2"/>
<dbReference type="GO" id="GO:1902201">
    <property type="term" value="P:negative regulation of bacterial-type flagellum-dependent cell motility"/>
    <property type="evidence" value="ECO:0007669"/>
    <property type="project" value="TreeGrafter"/>
</dbReference>
<evidence type="ECO:0000256" key="4">
    <source>
        <dbReference type="ARBA" id="ARBA00022692"/>
    </source>
</evidence>
<dbReference type="GO" id="GO:0005886">
    <property type="term" value="C:plasma membrane"/>
    <property type="evidence" value="ECO:0007669"/>
    <property type="project" value="UniProtKB-SubCell"/>
</dbReference>
<comment type="catalytic activity">
    <reaction evidence="7">
        <text>2 GTP = 3',3'-c-di-GMP + 2 diphosphate</text>
        <dbReference type="Rhea" id="RHEA:24898"/>
        <dbReference type="ChEBI" id="CHEBI:33019"/>
        <dbReference type="ChEBI" id="CHEBI:37565"/>
        <dbReference type="ChEBI" id="CHEBI:58805"/>
        <dbReference type="EC" id="2.7.7.65"/>
    </reaction>
</comment>
<proteinExistence type="predicted"/>
<dbReference type="InterPro" id="IPR033479">
    <property type="entry name" value="dCache_1"/>
</dbReference>
<dbReference type="NCBIfam" id="TIGR00254">
    <property type="entry name" value="GGDEF"/>
    <property type="match status" value="1"/>
</dbReference>
<sequence length="498" mass="54121">MDRHAAAVAIGATLASVVILIATVLVLASGRHEAIERARHTSANVAAALARDMVRNLEIYDLSLQAVVDGMSDPAILSLPVEIRHQVLFDRSTTAAYISGIYALDPLGHVTEARTRKMPGVDLSDRDYFAVHRDRADAGLFISKPYLSRLRNGTPSIALSRRIAKPDGGFGGVALIAINLGYFQQLVDDIRLGSHGAATIVQTDGFIVARNPRAAPADAPNVRGSPTFSRMLEAQSGSYDARSPIDGVEKIFTFSHVRGSNLIVVVAPAIDDVTAEWKHRSLIIGTLVIVVSSAFTAVVWLLVFAVRQRDAAQAKLIEIADTDGLTGVANRRRLDSALDELWTQAMKSGAPIALLFVDADHFKLYNDTHGHETGDRALRFVADCLRRRARRERDVVARYGGEEFVVVLADSDKAQAREIAEAIRADVASREMSTTRTELPPLTVSIGFVVCRPSQGDEIDDMMRLADKALYESKAQGRNRVTDASARVPQPNQVDVES</sequence>
<feature type="region of interest" description="Disordered" evidence="8">
    <location>
        <begin position="476"/>
        <end position="498"/>
    </location>
</feature>
<evidence type="ECO:0000313" key="11">
    <source>
        <dbReference type="EMBL" id="KND62256.1"/>
    </source>
</evidence>
<comment type="subcellular location">
    <subcellularLocation>
        <location evidence="1">Cell membrane</location>
        <topology evidence="1">Multi-pass membrane protein</topology>
    </subcellularLocation>
</comment>
<accession>A0A0L0MIY7</accession>
<protein>
    <recommendedName>
        <fullName evidence="2">diguanylate cyclase</fullName>
        <ecNumber evidence="2">2.7.7.65</ecNumber>
    </recommendedName>
</protein>
<dbReference type="Proteomes" id="UP000036959">
    <property type="component" value="Unassembled WGS sequence"/>
</dbReference>
<evidence type="ECO:0000256" key="6">
    <source>
        <dbReference type="ARBA" id="ARBA00023136"/>
    </source>
</evidence>
<dbReference type="Gene3D" id="3.30.70.270">
    <property type="match status" value="1"/>
</dbReference>
<dbReference type="CDD" id="cd12914">
    <property type="entry name" value="PDC1_DGC_like"/>
    <property type="match status" value="1"/>
</dbReference>
<feature type="domain" description="GGDEF" evidence="10">
    <location>
        <begin position="350"/>
        <end position="486"/>
    </location>
</feature>
<keyword evidence="12" id="KW-1185">Reference proteome</keyword>
<dbReference type="FunFam" id="3.30.70.270:FF:000001">
    <property type="entry name" value="Diguanylate cyclase domain protein"/>
    <property type="match status" value="1"/>
</dbReference>
<dbReference type="GO" id="GO:0052621">
    <property type="term" value="F:diguanylate cyclase activity"/>
    <property type="evidence" value="ECO:0007669"/>
    <property type="project" value="UniProtKB-EC"/>
</dbReference>
<dbReference type="InterPro" id="IPR000160">
    <property type="entry name" value="GGDEF_dom"/>
</dbReference>
<comment type="caution">
    <text evidence="11">The sequence shown here is derived from an EMBL/GenBank/DDBJ whole genome shotgun (WGS) entry which is preliminary data.</text>
</comment>
<keyword evidence="4 9" id="KW-0812">Transmembrane</keyword>
<evidence type="ECO:0000256" key="3">
    <source>
        <dbReference type="ARBA" id="ARBA00022475"/>
    </source>
</evidence>
<reference evidence="12" key="1">
    <citation type="submission" date="2015-06" db="EMBL/GenBank/DDBJ databases">
        <title>Comparative genomics of Burkholderia leaf nodule symbionts.</title>
        <authorList>
            <person name="Carlier A."/>
            <person name="Eberl L."/>
            <person name="Pinto-Carbo M."/>
        </authorList>
    </citation>
    <scope>NUCLEOTIDE SEQUENCE [LARGE SCALE GENOMIC DNA]</scope>
    <source>
        <strain evidence="12">UZHbot4</strain>
    </source>
</reference>
<dbReference type="InterPro" id="IPR050469">
    <property type="entry name" value="Diguanylate_Cyclase"/>
</dbReference>
<keyword evidence="5 9" id="KW-1133">Transmembrane helix</keyword>
<dbReference type="SMART" id="SM00267">
    <property type="entry name" value="GGDEF"/>
    <property type="match status" value="1"/>
</dbReference>
<dbReference type="SUPFAM" id="SSF55073">
    <property type="entry name" value="Nucleotide cyclase"/>
    <property type="match status" value="1"/>
</dbReference>
<evidence type="ECO:0000256" key="2">
    <source>
        <dbReference type="ARBA" id="ARBA00012528"/>
    </source>
</evidence>
<name>A0A0L0MIY7_9BURK</name>
<keyword evidence="3" id="KW-1003">Cell membrane</keyword>
<dbReference type="CDD" id="cd12915">
    <property type="entry name" value="PDC2_DGC_like"/>
    <property type="match status" value="1"/>
</dbReference>
<evidence type="ECO:0000256" key="9">
    <source>
        <dbReference type="SAM" id="Phobius"/>
    </source>
</evidence>
<dbReference type="PANTHER" id="PTHR45138:SF9">
    <property type="entry name" value="DIGUANYLATE CYCLASE DGCM-RELATED"/>
    <property type="match status" value="1"/>
</dbReference>
<evidence type="ECO:0000313" key="12">
    <source>
        <dbReference type="Proteomes" id="UP000036959"/>
    </source>
</evidence>
<dbReference type="Pfam" id="PF00990">
    <property type="entry name" value="GGDEF"/>
    <property type="match status" value="1"/>
</dbReference>
<dbReference type="Gene3D" id="3.30.450.20">
    <property type="entry name" value="PAS domain"/>
    <property type="match status" value="2"/>
</dbReference>
<feature type="transmembrane region" description="Helical" evidence="9">
    <location>
        <begin position="6"/>
        <end position="28"/>
    </location>
</feature>
<dbReference type="PANTHER" id="PTHR45138">
    <property type="entry name" value="REGULATORY COMPONENTS OF SENSORY TRANSDUCTION SYSTEM"/>
    <property type="match status" value="1"/>
</dbReference>
<feature type="transmembrane region" description="Helical" evidence="9">
    <location>
        <begin position="282"/>
        <end position="306"/>
    </location>
</feature>
<dbReference type="CDD" id="cd01949">
    <property type="entry name" value="GGDEF"/>
    <property type="match status" value="1"/>
</dbReference>
<gene>
    <name evidence="11" type="ORF">BVER_01915</name>
</gene>
<dbReference type="GO" id="GO:0043709">
    <property type="term" value="P:cell adhesion involved in single-species biofilm formation"/>
    <property type="evidence" value="ECO:0007669"/>
    <property type="project" value="TreeGrafter"/>
</dbReference>
<dbReference type="InterPro" id="IPR043128">
    <property type="entry name" value="Rev_trsase/Diguanyl_cyclase"/>
</dbReference>
<evidence type="ECO:0000256" key="7">
    <source>
        <dbReference type="ARBA" id="ARBA00034247"/>
    </source>
</evidence>
<evidence type="ECO:0000256" key="1">
    <source>
        <dbReference type="ARBA" id="ARBA00004651"/>
    </source>
</evidence>
<dbReference type="PROSITE" id="PS50887">
    <property type="entry name" value="GGDEF"/>
    <property type="match status" value="1"/>
</dbReference>
<dbReference type="InterPro" id="IPR029787">
    <property type="entry name" value="Nucleotide_cyclase"/>
</dbReference>
<dbReference type="AlphaFoldDB" id="A0A0L0MIY7"/>